<dbReference type="Proteomes" id="UP001164929">
    <property type="component" value="Chromosome 18"/>
</dbReference>
<keyword evidence="3" id="KW-1185">Reference proteome</keyword>
<evidence type="ECO:0000313" key="3">
    <source>
        <dbReference type="Proteomes" id="UP001164929"/>
    </source>
</evidence>
<accession>A0AAD6LBC2</accession>
<dbReference type="AlphaFoldDB" id="A0AAD6LBC2"/>
<dbReference type="EMBL" id="JAQIZT010000018">
    <property type="protein sequence ID" value="KAJ6957555.1"/>
    <property type="molecule type" value="Genomic_DNA"/>
</dbReference>
<reference evidence="2 3" key="1">
    <citation type="journal article" date="2023" name="Mol. Ecol. Resour.">
        <title>Chromosome-level genome assembly of a triploid poplar Populus alba 'Berolinensis'.</title>
        <authorList>
            <person name="Chen S."/>
            <person name="Yu Y."/>
            <person name="Wang X."/>
            <person name="Wang S."/>
            <person name="Zhang T."/>
            <person name="Zhou Y."/>
            <person name="He R."/>
            <person name="Meng N."/>
            <person name="Wang Y."/>
            <person name="Liu W."/>
            <person name="Liu Z."/>
            <person name="Liu J."/>
            <person name="Guo Q."/>
            <person name="Huang H."/>
            <person name="Sederoff R.R."/>
            <person name="Wang G."/>
            <person name="Qu G."/>
            <person name="Chen S."/>
        </authorList>
    </citation>
    <scope>NUCLEOTIDE SEQUENCE [LARGE SCALE GENOMIC DNA]</scope>
    <source>
        <strain evidence="2">SC-2020</strain>
    </source>
</reference>
<name>A0AAD6LBC2_9ROSI</name>
<proteinExistence type="predicted"/>
<organism evidence="2 3">
    <name type="scientific">Populus alba x Populus x berolinensis</name>
    <dbReference type="NCBI Taxonomy" id="444605"/>
    <lineage>
        <taxon>Eukaryota</taxon>
        <taxon>Viridiplantae</taxon>
        <taxon>Streptophyta</taxon>
        <taxon>Embryophyta</taxon>
        <taxon>Tracheophyta</taxon>
        <taxon>Spermatophyta</taxon>
        <taxon>Magnoliopsida</taxon>
        <taxon>eudicotyledons</taxon>
        <taxon>Gunneridae</taxon>
        <taxon>Pentapetalae</taxon>
        <taxon>rosids</taxon>
        <taxon>fabids</taxon>
        <taxon>Malpighiales</taxon>
        <taxon>Salicaceae</taxon>
        <taxon>Saliceae</taxon>
        <taxon>Populus</taxon>
    </lineage>
</organism>
<sequence>MPFPLRQHQKHNRAATCNRKSTPEKPEQVKRNLKAKKPIAAKSQPHTAEKTKRQGQACIPTARLGSRQQHL</sequence>
<feature type="compositionally biased region" description="Basic and acidic residues" evidence="1">
    <location>
        <begin position="21"/>
        <end position="30"/>
    </location>
</feature>
<comment type="caution">
    <text evidence="2">The sequence shown here is derived from an EMBL/GenBank/DDBJ whole genome shotgun (WGS) entry which is preliminary data.</text>
</comment>
<evidence type="ECO:0000256" key="1">
    <source>
        <dbReference type="SAM" id="MobiDB-lite"/>
    </source>
</evidence>
<protein>
    <submittedName>
        <fullName evidence="2">Uncharacterized protein</fullName>
    </submittedName>
</protein>
<feature type="region of interest" description="Disordered" evidence="1">
    <location>
        <begin position="1"/>
        <end position="71"/>
    </location>
</feature>
<evidence type="ECO:0000313" key="2">
    <source>
        <dbReference type="EMBL" id="KAJ6957555.1"/>
    </source>
</evidence>
<gene>
    <name evidence="2" type="ORF">NC653_039497</name>
</gene>